<evidence type="ECO:0000256" key="2">
    <source>
        <dbReference type="ARBA" id="ARBA00022741"/>
    </source>
</evidence>
<dbReference type="PRINTS" id="PR00318">
    <property type="entry name" value="GPROTEINA"/>
</dbReference>
<keyword evidence="2" id="KW-0547">Nucleotide-binding</keyword>
<dbReference type="SUPFAM" id="SSF47895">
    <property type="entry name" value="Transducin (alpha subunit), insertion domain"/>
    <property type="match status" value="1"/>
</dbReference>
<dbReference type="InterPro" id="IPR001019">
    <property type="entry name" value="Gprotein_alpha_su"/>
</dbReference>
<accession>A0ABP0F161</accession>
<keyword evidence="1" id="KW-0479">Metal-binding</keyword>
<keyword evidence="9" id="KW-1185">Reference proteome</keyword>
<evidence type="ECO:0000313" key="8">
    <source>
        <dbReference type="EMBL" id="CAK8673186.1"/>
    </source>
</evidence>
<keyword evidence="5" id="KW-0807">Transducer</keyword>
<dbReference type="CDD" id="cd00066">
    <property type="entry name" value="G-alpha"/>
    <property type="match status" value="1"/>
</dbReference>
<dbReference type="PRINTS" id="PR00441">
    <property type="entry name" value="GPROTEINAI"/>
</dbReference>
<keyword evidence="3" id="KW-0460">Magnesium</keyword>
<dbReference type="PANTHER" id="PTHR10218">
    <property type="entry name" value="GTP-BINDING PROTEIN ALPHA SUBUNIT"/>
    <property type="match status" value="1"/>
</dbReference>
<evidence type="ECO:0000256" key="5">
    <source>
        <dbReference type="ARBA" id="ARBA00023224"/>
    </source>
</evidence>
<evidence type="ECO:0000256" key="3">
    <source>
        <dbReference type="ARBA" id="ARBA00022842"/>
    </source>
</evidence>
<name>A0ABP0F161_CLALP</name>
<feature type="region of interest" description="Disordered" evidence="7">
    <location>
        <begin position="1"/>
        <end position="26"/>
    </location>
</feature>
<evidence type="ECO:0000313" key="9">
    <source>
        <dbReference type="Proteomes" id="UP001642483"/>
    </source>
</evidence>
<gene>
    <name evidence="8" type="ORF">CVLEPA_LOCUS3001</name>
</gene>
<dbReference type="PANTHER" id="PTHR10218:SF302">
    <property type="entry name" value="GUANINE NUCLEOTIDE-BINDING PROTEIN ALPHA-5 SUBUNIT"/>
    <property type="match status" value="1"/>
</dbReference>
<dbReference type="Proteomes" id="UP001642483">
    <property type="component" value="Unassembled WGS sequence"/>
</dbReference>
<dbReference type="InterPro" id="IPR027417">
    <property type="entry name" value="P-loop_NTPase"/>
</dbReference>
<dbReference type="InterPro" id="IPR011025">
    <property type="entry name" value="GproteinA_insert"/>
</dbReference>
<organism evidence="8 9">
    <name type="scientific">Clavelina lepadiformis</name>
    <name type="common">Light-bulb sea squirt</name>
    <name type="synonym">Ascidia lepadiformis</name>
    <dbReference type="NCBI Taxonomy" id="159417"/>
    <lineage>
        <taxon>Eukaryota</taxon>
        <taxon>Metazoa</taxon>
        <taxon>Chordata</taxon>
        <taxon>Tunicata</taxon>
        <taxon>Ascidiacea</taxon>
        <taxon>Aplousobranchia</taxon>
        <taxon>Clavelinidae</taxon>
        <taxon>Clavelina</taxon>
    </lineage>
</organism>
<feature type="compositionally biased region" description="Basic and acidic residues" evidence="7">
    <location>
        <begin position="10"/>
        <end position="24"/>
    </location>
</feature>
<dbReference type="EMBL" id="CAWYQH010000002">
    <property type="protein sequence ID" value="CAK8673186.1"/>
    <property type="molecule type" value="Genomic_DNA"/>
</dbReference>
<dbReference type="Gene3D" id="1.10.400.10">
    <property type="entry name" value="GI Alpha 1, domain 2-like"/>
    <property type="match status" value="1"/>
</dbReference>
<keyword evidence="4" id="KW-0342">GTP-binding</keyword>
<evidence type="ECO:0000256" key="6">
    <source>
        <dbReference type="ARBA" id="ARBA00023288"/>
    </source>
</evidence>
<proteinExistence type="predicted"/>
<evidence type="ECO:0000256" key="1">
    <source>
        <dbReference type="ARBA" id="ARBA00022723"/>
    </source>
</evidence>
<evidence type="ECO:0000256" key="4">
    <source>
        <dbReference type="ARBA" id="ARBA00023134"/>
    </source>
</evidence>
<reference evidence="8 9" key="1">
    <citation type="submission" date="2024-02" db="EMBL/GenBank/DDBJ databases">
        <authorList>
            <person name="Daric V."/>
            <person name="Darras S."/>
        </authorList>
    </citation>
    <scope>NUCLEOTIDE SEQUENCE [LARGE SCALE GENOMIC DNA]</scope>
</reference>
<evidence type="ECO:0000256" key="7">
    <source>
        <dbReference type="SAM" id="MobiDB-lite"/>
    </source>
</evidence>
<dbReference type="SUPFAM" id="SSF52540">
    <property type="entry name" value="P-loop containing nucleoside triphosphate hydrolases"/>
    <property type="match status" value="1"/>
</dbReference>
<dbReference type="InterPro" id="IPR001408">
    <property type="entry name" value="Gprotein_alpha_I"/>
</dbReference>
<keyword evidence="6" id="KW-0449">Lipoprotein</keyword>
<sequence>MGLTYSKDSTNIDDKKKDSEEKLNTKNNRKKRIKILLLGTHGSGKSTIMKQMTIMQEGTLTLEHMQSYIPSVFGNILESMSALIHATKKLKIAYEDKERENDAALVTNARDSYENGISPELKECIKRLWNDKGIKDCFKRAREFQLSDSTEYYMKNLDRVAASSYIPVEQDILQITIKTTGIIDTRVSFNEMDLLIVDVGGCRSERKKWIHCFKDVTAVIFMVALSEYDQVNSVPEINFYKCHKLTHFKDKHVLVENEETNRMQESMHLFCCICNNSLFSTATMILFLNKKDIFQHKVENSPLTICFPDYTGENNYAEASACIKTKFEDLNMNDTKDIFTHFTCATDTENIKVVFDSVVEVITKSFLTEKKLT</sequence>
<dbReference type="PROSITE" id="PS51882">
    <property type="entry name" value="G_ALPHA"/>
    <property type="match status" value="1"/>
</dbReference>
<dbReference type="Pfam" id="PF00503">
    <property type="entry name" value="G-alpha"/>
    <property type="match status" value="1"/>
</dbReference>
<comment type="caution">
    <text evidence="8">The sequence shown here is derived from an EMBL/GenBank/DDBJ whole genome shotgun (WGS) entry which is preliminary data.</text>
</comment>
<dbReference type="Gene3D" id="3.40.50.300">
    <property type="entry name" value="P-loop containing nucleotide triphosphate hydrolases"/>
    <property type="match status" value="1"/>
</dbReference>
<protein>
    <submittedName>
        <fullName evidence="8">Uncharacterized protein</fullName>
    </submittedName>
</protein>
<dbReference type="SMART" id="SM00275">
    <property type="entry name" value="G_alpha"/>
    <property type="match status" value="1"/>
</dbReference>